<sequence>MSKEIQELKGITMQILESVQSLHVKVDRLEERVGALEERVGALEQRVGALEERVSALEDRVSALEDRVGALEQRVTKVERNLRELDAEQKRRFDMLVVEFSASMDAMNWLREHKVDKEALRTAAM</sequence>
<proteinExistence type="predicted"/>
<gene>
    <name evidence="2" type="ORF">NE619_02845</name>
</gene>
<organism evidence="2 3">
    <name type="scientific">Anaerovorax odorimutans</name>
    <dbReference type="NCBI Taxonomy" id="109327"/>
    <lineage>
        <taxon>Bacteria</taxon>
        <taxon>Bacillati</taxon>
        <taxon>Bacillota</taxon>
        <taxon>Clostridia</taxon>
        <taxon>Peptostreptococcales</taxon>
        <taxon>Anaerovoracaceae</taxon>
        <taxon>Anaerovorax</taxon>
    </lineage>
</organism>
<name>A0ABT1RKE3_9FIRM</name>
<dbReference type="Gene3D" id="1.20.1270.70">
    <property type="entry name" value="Designed single chain three-helix bundle"/>
    <property type="match status" value="1"/>
</dbReference>
<dbReference type="RefSeq" id="WP_256130845.1">
    <property type="nucleotide sequence ID" value="NZ_JANFXK010000002.1"/>
</dbReference>
<dbReference type="EMBL" id="JANFXK010000002">
    <property type="protein sequence ID" value="MCQ4635654.1"/>
    <property type="molecule type" value="Genomic_DNA"/>
</dbReference>
<comment type="caution">
    <text evidence="2">The sequence shown here is derived from an EMBL/GenBank/DDBJ whole genome shotgun (WGS) entry which is preliminary data.</text>
</comment>
<evidence type="ECO:0000313" key="3">
    <source>
        <dbReference type="Proteomes" id="UP001524502"/>
    </source>
</evidence>
<protein>
    <submittedName>
        <fullName evidence="2">DUF4988 domain-containing protein</fullName>
    </submittedName>
</protein>
<evidence type="ECO:0000313" key="2">
    <source>
        <dbReference type="EMBL" id="MCQ4635654.1"/>
    </source>
</evidence>
<reference evidence="2 3" key="1">
    <citation type="submission" date="2022-06" db="EMBL/GenBank/DDBJ databases">
        <title>Isolation of gut microbiota from human fecal samples.</title>
        <authorList>
            <person name="Pamer E.G."/>
            <person name="Barat B."/>
            <person name="Waligurski E."/>
            <person name="Medina S."/>
            <person name="Paddock L."/>
            <person name="Mostad J."/>
        </authorList>
    </citation>
    <scope>NUCLEOTIDE SEQUENCE [LARGE SCALE GENOMIC DNA]</scope>
    <source>
        <strain evidence="2 3">SL.3.17</strain>
    </source>
</reference>
<dbReference type="SUPFAM" id="SSF57997">
    <property type="entry name" value="Tropomyosin"/>
    <property type="match status" value="1"/>
</dbReference>
<keyword evidence="1" id="KW-0175">Coiled coil</keyword>
<accession>A0ABT1RKE3</accession>
<feature type="coiled-coil region" evidence="1">
    <location>
        <begin position="19"/>
        <end position="88"/>
    </location>
</feature>
<keyword evidence="3" id="KW-1185">Reference proteome</keyword>
<evidence type="ECO:0000256" key="1">
    <source>
        <dbReference type="SAM" id="Coils"/>
    </source>
</evidence>
<dbReference type="Proteomes" id="UP001524502">
    <property type="component" value="Unassembled WGS sequence"/>
</dbReference>
<dbReference type="Gene3D" id="1.20.5.170">
    <property type="match status" value="1"/>
</dbReference>